<dbReference type="InterPro" id="IPR001653">
    <property type="entry name" value="DAP_epimerase_DapF"/>
</dbReference>
<dbReference type="OMA" id="GIRCFAR"/>
<keyword evidence="10" id="KW-1185">Reference proteome</keyword>
<evidence type="ECO:0000313" key="10">
    <source>
        <dbReference type="Proteomes" id="UP000076078"/>
    </source>
</evidence>
<dbReference type="HAMAP" id="MF_00197">
    <property type="entry name" value="DAP_epimerase"/>
    <property type="match status" value="1"/>
</dbReference>
<proteinExistence type="inferred from homology"/>
<evidence type="ECO:0000256" key="5">
    <source>
        <dbReference type="ARBA" id="ARBA00023154"/>
    </source>
</evidence>
<dbReference type="OrthoDB" id="4768at2759"/>
<dbReference type="PROSITE" id="PS01326">
    <property type="entry name" value="DAP_EPIMERASE"/>
    <property type="match status" value="1"/>
</dbReference>
<dbReference type="GO" id="GO:0005829">
    <property type="term" value="C:cytosol"/>
    <property type="evidence" value="ECO:0007669"/>
    <property type="project" value="TreeGrafter"/>
</dbReference>
<gene>
    <name evidence="9" type="ORF">DLAC_11075</name>
</gene>
<evidence type="ECO:0000256" key="4">
    <source>
        <dbReference type="ARBA" id="ARBA00022605"/>
    </source>
</evidence>
<dbReference type="EMBL" id="LODT01000051">
    <property type="protein sequence ID" value="KYQ88377.1"/>
    <property type="molecule type" value="Genomic_DNA"/>
</dbReference>
<evidence type="ECO:0000256" key="6">
    <source>
        <dbReference type="ARBA" id="ARBA00023235"/>
    </source>
</evidence>
<dbReference type="InterPro" id="IPR018510">
    <property type="entry name" value="DAP_epimerase_AS"/>
</dbReference>
<dbReference type="GO" id="GO:0008837">
    <property type="term" value="F:diaminopimelate epimerase activity"/>
    <property type="evidence" value="ECO:0007669"/>
    <property type="project" value="UniProtKB-EC"/>
</dbReference>
<comment type="similarity">
    <text evidence="2">Belongs to the diaminopimelate epimerase family.</text>
</comment>
<dbReference type="SUPFAM" id="SSF54506">
    <property type="entry name" value="Diaminopimelate epimerase-like"/>
    <property type="match status" value="2"/>
</dbReference>
<accession>A0A151Z377</accession>
<dbReference type="GO" id="GO:0009089">
    <property type="term" value="P:lysine biosynthetic process via diaminopimelate"/>
    <property type="evidence" value="ECO:0007669"/>
    <property type="project" value="UniProtKB-UniPathway"/>
</dbReference>
<dbReference type="PANTHER" id="PTHR31689:SF0">
    <property type="entry name" value="DIAMINOPIMELATE EPIMERASE"/>
    <property type="match status" value="1"/>
</dbReference>
<dbReference type="InParanoid" id="A0A151Z377"/>
<reference evidence="9 10" key="1">
    <citation type="submission" date="2015-12" db="EMBL/GenBank/DDBJ databases">
        <title>Dictyostelia acquired genes for synthesis and detection of signals that induce cell-type specialization by lateral gene transfer from prokaryotes.</title>
        <authorList>
            <person name="Gloeckner G."/>
            <person name="Schaap P."/>
        </authorList>
    </citation>
    <scope>NUCLEOTIDE SEQUENCE [LARGE SCALE GENOMIC DNA]</scope>
    <source>
        <strain evidence="9 10">TK</strain>
    </source>
</reference>
<feature type="region of interest" description="Disordered" evidence="8">
    <location>
        <begin position="164"/>
        <end position="231"/>
    </location>
</feature>
<dbReference type="PANTHER" id="PTHR31689">
    <property type="entry name" value="DIAMINOPIMELATE EPIMERASE, CHLOROPLASTIC"/>
    <property type="match status" value="1"/>
</dbReference>
<evidence type="ECO:0000256" key="3">
    <source>
        <dbReference type="ARBA" id="ARBA00013080"/>
    </source>
</evidence>
<name>A0A151Z377_TIELA</name>
<comment type="catalytic activity">
    <reaction evidence="7">
        <text>(2S,6S)-2,6-diaminopimelate = meso-2,6-diaminopimelate</text>
        <dbReference type="Rhea" id="RHEA:15393"/>
        <dbReference type="ChEBI" id="CHEBI:57609"/>
        <dbReference type="ChEBI" id="CHEBI:57791"/>
        <dbReference type="EC" id="5.1.1.7"/>
    </reaction>
</comment>
<feature type="compositionally biased region" description="Low complexity" evidence="8">
    <location>
        <begin position="204"/>
        <end position="216"/>
    </location>
</feature>
<dbReference type="FunCoup" id="A0A151Z377">
    <property type="interactions" value="116"/>
</dbReference>
<organism evidence="9 10">
    <name type="scientific">Tieghemostelium lacteum</name>
    <name type="common">Slime mold</name>
    <name type="synonym">Dictyostelium lacteum</name>
    <dbReference type="NCBI Taxonomy" id="361077"/>
    <lineage>
        <taxon>Eukaryota</taxon>
        <taxon>Amoebozoa</taxon>
        <taxon>Evosea</taxon>
        <taxon>Eumycetozoa</taxon>
        <taxon>Dictyostelia</taxon>
        <taxon>Dictyosteliales</taxon>
        <taxon>Raperosteliaceae</taxon>
        <taxon>Tieghemostelium</taxon>
    </lineage>
</organism>
<protein>
    <recommendedName>
        <fullName evidence="3">diaminopimelate epimerase</fullName>
        <ecNumber evidence="3">5.1.1.7</ecNumber>
    </recommendedName>
</protein>
<dbReference type="Proteomes" id="UP000076078">
    <property type="component" value="Unassembled WGS sequence"/>
</dbReference>
<dbReference type="Pfam" id="PF01678">
    <property type="entry name" value="DAP_epimerase"/>
    <property type="match status" value="2"/>
</dbReference>
<dbReference type="UniPathway" id="UPA00034">
    <property type="reaction ID" value="UER00025"/>
</dbReference>
<evidence type="ECO:0000256" key="1">
    <source>
        <dbReference type="ARBA" id="ARBA00005196"/>
    </source>
</evidence>
<feature type="compositionally biased region" description="Low complexity" evidence="8">
    <location>
        <begin position="164"/>
        <end position="186"/>
    </location>
</feature>
<comment type="caution">
    <text evidence="9">The sequence shown here is derived from an EMBL/GenBank/DDBJ whole genome shotgun (WGS) entry which is preliminary data.</text>
</comment>
<sequence>MTTPRYRLKEFSKMHGAGNDFVVFETKDIIPLKGENIDFKYIATKLSHRKLGVGCDQLIIVNSKHQSEKTHYEMLVYNADGSEASMCGNGIRCFSKYILDNKIANCIDGKVVTDEQLVHTKAGIIKTYIPQITDNVSLEKLQNSTSIQIKVDMSYAYVLSTTDSNSGSSGSGSNNSGSASASSASGYGSGSSSGSGSNYGNGSGSSSIGSGSSSGSTTQTNQTTDKEILVSGQTPVEKYQVSIDYPQTGKKLNCILVSMGNPHCVLFFDINQETLNANEFYEMDISTIAKYLQQHSLFKSGCNVEFVLKKSDNHFLSRVYENGSGETLACGTGACGVAVACILQGYATTDKPVKIEMPGGILTIQWDGKNSVFKTGPATTVFTSCIDI</sequence>
<feature type="compositionally biased region" description="Gly residues" evidence="8">
    <location>
        <begin position="187"/>
        <end position="203"/>
    </location>
</feature>
<evidence type="ECO:0000256" key="2">
    <source>
        <dbReference type="ARBA" id="ARBA00010219"/>
    </source>
</evidence>
<evidence type="ECO:0000256" key="8">
    <source>
        <dbReference type="SAM" id="MobiDB-lite"/>
    </source>
</evidence>
<comment type="pathway">
    <text evidence="1">Amino-acid biosynthesis; L-lysine biosynthesis via DAP pathway; DL-2,6-diaminopimelate from LL-2,6-diaminopimelate: step 1/1.</text>
</comment>
<keyword evidence="5" id="KW-0457">Lysine biosynthesis</keyword>
<dbReference type="EC" id="5.1.1.7" evidence="3"/>
<evidence type="ECO:0000313" key="9">
    <source>
        <dbReference type="EMBL" id="KYQ88377.1"/>
    </source>
</evidence>
<keyword evidence="4" id="KW-0028">Amino-acid biosynthesis</keyword>
<dbReference type="AlphaFoldDB" id="A0A151Z377"/>
<evidence type="ECO:0000256" key="7">
    <source>
        <dbReference type="ARBA" id="ARBA00051712"/>
    </source>
</evidence>
<keyword evidence="6" id="KW-0413">Isomerase</keyword>
<dbReference type="Gene3D" id="3.10.310.10">
    <property type="entry name" value="Diaminopimelate Epimerase, Chain A, domain 1"/>
    <property type="match status" value="2"/>
</dbReference>
<dbReference type="STRING" id="361077.A0A151Z377"/>